<protein>
    <submittedName>
        <fullName evidence="1">Ferritin-like domain-containing protein</fullName>
    </submittedName>
</protein>
<keyword evidence="2" id="KW-1185">Reference proteome</keyword>
<dbReference type="STRING" id="435880.SAMN04487988_105167"/>
<proteinExistence type="predicted"/>
<reference evidence="2" key="1">
    <citation type="submission" date="2016-10" db="EMBL/GenBank/DDBJ databases">
        <authorList>
            <person name="Varghese N."/>
            <person name="Submissions S."/>
        </authorList>
    </citation>
    <scope>NUCLEOTIDE SEQUENCE [LARGE SCALE GENOMIC DNA]</scope>
    <source>
        <strain evidence="2">DSM 19315</strain>
    </source>
</reference>
<dbReference type="SUPFAM" id="SSF47240">
    <property type="entry name" value="Ferritin-like"/>
    <property type="match status" value="1"/>
</dbReference>
<accession>A0A1I2T1I4</accession>
<dbReference type="Pfam" id="PF13668">
    <property type="entry name" value="Ferritin_2"/>
    <property type="match status" value="1"/>
</dbReference>
<dbReference type="EMBL" id="FOPC01000005">
    <property type="protein sequence ID" value="SFG58650.1"/>
    <property type="molecule type" value="Genomic_DNA"/>
</dbReference>
<evidence type="ECO:0000313" key="1">
    <source>
        <dbReference type="EMBL" id="SFG58650.1"/>
    </source>
</evidence>
<dbReference type="CDD" id="cd00657">
    <property type="entry name" value="Ferritin_like"/>
    <property type="match status" value="1"/>
</dbReference>
<dbReference type="AlphaFoldDB" id="A0A1I2T1I4"/>
<gene>
    <name evidence="1" type="ORF">SAMN04487988_105167</name>
</gene>
<dbReference type="Proteomes" id="UP000199642">
    <property type="component" value="Unassembled WGS sequence"/>
</dbReference>
<organism evidence="1 2">
    <name type="scientific">Algoriphagus hitonicola</name>
    <dbReference type="NCBI Taxonomy" id="435880"/>
    <lineage>
        <taxon>Bacteria</taxon>
        <taxon>Pseudomonadati</taxon>
        <taxon>Bacteroidota</taxon>
        <taxon>Cytophagia</taxon>
        <taxon>Cytophagales</taxon>
        <taxon>Cyclobacteriaceae</taxon>
        <taxon>Algoriphagus</taxon>
    </lineage>
</organism>
<sequence>MMTVCSFDFYIKSRNRNFNNLNTTKMKSELIKSPGLVKNANRRQFLKRGTLSVAAAGLLLVGCSDEDDPIPMNPGVNLGSGDTGILNYAYALEQLEAAFYAAVLEGGYFANASAEEKTIMGDLEKHERAHREFFKAALGNSAIENLEVNFGSIDFNSRNSVLAAAKTFEDLGVAAYNGAGQFLENPDFLLIAGKIVSVEARHAAAIRDLINPGSDDFAGDDLIDSNGLERTLTFSEVLTAASSFVTTPIDFSQLPS</sequence>
<evidence type="ECO:0000313" key="2">
    <source>
        <dbReference type="Proteomes" id="UP000199642"/>
    </source>
</evidence>
<name>A0A1I2T1I4_9BACT</name>
<dbReference type="InterPro" id="IPR009078">
    <property type="entry name" value="Ferritin-like_SF"/>
</dbReference>
<dbReference type="RefSeq" id="WP_317042373.1">
    <property type="nucleotide sequence ID" value="NZ_FOPC01000005.1"/>
</dbReference>